<dbReference type="Gene3D" id="3.40.50.2000">
    <property type="entry name" value="Glycogen Phosphorylase B"/>
    <property type="match status" value="2"/>
</dbReference>
<dbReference type="GO" id="GO:0016757">
    <property type="term" value="F:glycosyltransferase activity"/>
    <property type="evidence" value="ECO:0007669"/>
    <property type="project" value="UniProtKB-KW"/>
</dbReference>
<dbReference type="CDD" id="cd03801">
    <property type="entry name" value="GT4_PimA-like"/>
    <property type="match status" value="1"/>
</dbReference>
<evidence type="ECO:0000313" key="4">
    <source>
        <dbReference type="Proteomes" id="UP001290462"/>
    </source>
</evidence>
<protein>
    <submittedName>
        <fullName evidence="3">Glycosyltransferase family 4 protein</fullName>
        <ecNumber evidence="3">2.4.-.-</ecNumber>
    </submittedName>
</protein>
<dbReference type="InterPro" id="IPR028098">
    <property type="entry name" value="Glyco_trans_4-like_N"/>
</dbReference>
<feature type="domain" description="Glycosyl transferase family 1" evidence="1">
    <location>
        <begin position="159"/>
        <end position="317"/>
    </location>
</feature>
<gene>
    <name evidence="3" type="ORF">RAK27_13965</name>
</gene>
<evidence type="ECO:0000259" key="1">
    <source>
        <dbReference type="Pfam" id="PF00534"/>
    </source>
</evidence>
<dbReference type="PANTHER" id="PTHR12526:SF630">
    <property type="entry name" value="GLYCOSYLTRANSFERASE"/>
    <property type="match status" value="1"/>
</dbReference>
<keyword evidence="3" id="KW-0328">Glycosyltransferase</keyword>
<dbReference type="InterPro" id="IPR001296">
    <property type="entry name" value="Glyco_trans_1"/>
</dbReference>
<evidence type="ECO:0000259" key="2">
    <source>
        <dbReference type="Pfam" id="PF13439"/>
    </source>
</evidence>
<evidence type="ECO:0000313" key="3">
    <source>
        <dbReference type="EMBL" id="MDZ5759764.1"/>
    </source>
</evidence>
<dbReference type="PANTHER" id="PTHR12526">
    <property type="entry name" value="GLYCOSYLTRANSFERASE"/>
    <property type="match status" value="1"/>
</dbReference>
<dbReference type="EMBL" id="JAVBVO010000004">
    <property type="protein sequence ID" value="MDZ5759764.1"/>
    <property type="molecule type" value="Genomic_DNA"/>
</dbReference>
<dbReference type="RefSeq" id="WP_010052358.1">
    <property type="nucleotide sequence ID" value="NZ_CBCPIB010000005.1"/>
</dbReference>
<organism evidence="3 4">
    <name type="scientific">Carnobacterium maltaromaticum</name>
    <name type="common">Carnobacterium piscicola</name>
    <dbReference type="NCBI Taxonomy" id="2751"/>
    <lineage>
        <taxon>Bacteria</taxon>
        <taxon>Bacillati</taxon>
        <taxon>Bacillota</taxon>
        <taxon>Bacilli</taxon>
        <taxon>Lactobacillales</taxon>
        <taxon>Carnobacteriaceae</taxon>
        <taxon>Carnobacterium</taxon>
    </lineage>
</organism>
<dbReference type="AlphaFoldDB" id="A0AAW9K6B8"/>
<name>A0AAW9K6B8_CARML</name>
<dbReference type="Pfam" id="PF00534">
    <property type="entry name" value="Glycos_transf_1"/>
    <property type="match status" value="1"/>
</dbReference>
<dbReference type="EC" id="2.4.-.-" evidence="3"/>
<keyword evidence="3" id="KW-0808">Transferase</keyword>
<accession>A0AAW9K6B8</accession>
<dbReference type="Proteomes" id="UP001290462">
    <property type="component" value="Unassembled WGS sequence"/>
</dbReference>
<dbReference type="Pfam" id="PF13439">
    <property type="entry name" value="Glyco_transf_4"/>
    <property type="match status" value="1"/>
</dbReference>
<reference evidence="3" key="1">
    <citation type="submission" date="2023-08" db="EMBL/GenBank/DDBJ databases">
        <title>Genomic characterization of piscicolin 126 produced by Carnobacterium maltaromaticum CM22 strain isolated from salmon (Salmo salar).</title>
        <authorList>
            <person name="Gonzalez-Gragera E."/>
            <person name="Garcia-Lopez J.D."/>
            <person name="Teso-Perez C."/>
            <person name="Gimenez-Hernandez I."/>
            <person name="Peralta-Sanchez J.M."/>
            <person name="Valdivia E."/>
            <person name="Montalban-Lopez M."/>
            <person name="Martin-Platero A.M."/>
            <person name="Banos A."/>
            <person name="Martinez-Bueno M."/>
        </authorList>
    </citation>
    <scope>NUCLEOTIDE SEQUENCE</scope>
    <source>
        <strain evidence="3">CM22</strain>
    </source>
</reference>
<comment type="caution">
    <text evidence="3">The sequence shown here is derived from an EMBL/GenBank/DDBJ whole genome shotgun (WGS) entry which is preliminary data.</text>
</comment>
<proteinExistence type="predicted"/>
<feature type="domain" description="Glycosyltransferase subfamily 4-like N-terminal" evidence="2">
    <location>
        <begin position="42"/>
        <end position="152"/>
    </location>
</feature>
<sequence length="339" mass="39171">MKILMVGPNANSKGGIASVIANFKAYYQGNSIEYLDSWQEKRRFITGIRAFFKIKRKVEKEQFDVVHFHVAQRGSFFRKALLATRVRKQTKVLFHMHASQFDTFYSDASPMIKKYIRKTLNQLDGLVVLSKEWSDFYENLTDTPITVIENAVLVPAEINYNSQSTKIITFGRIGVRKGSYDILEIAKKIEVLFPEITFILYGDGEVEKVREKLKEQQIKNVQLGGWINKNEQEYLMKDAVLHFLPSYQEGLPMAILETMSYGIPNLSTNVGGIPQVLKDMKNGMVASPGDNEKMIEKLIYFLSNEDIRLNYSRASYETILHTFSINPYFEKWSIYYDEL</sequence>
<dbReference type="SUPFAM" id="SSF53756">
    <property type="entry name" value="UDP-Glycosyltransferase/glycogen phosphorylase"/>
    <property type="match status" value="1"/>
</dbReference>